<accession>A0A9N8ETT3</accession>
<dbReference type="AlphaFoldDB" id="A0A9N8ETT3"/>
<feature type="transmembrane region" description="Helical" evidence="1">
    <location>
        <begin position="164"/>
        <end position="180"/>
    </location>
</feature>
<gene>
    <name evidence="2" type="ORF">SEMRO_1932_G306160.1</name>
</gene>
<keyword evidence="1" id="KW-1133">Transmembrane helix</keyword>
<evidence type="ECO:0000313" key="3">
    <source>
        <dbReference type="Proteomes" id="UP001153069"/>
    </source>
</evidence>
<feature type="transmembrane region" description="Helical" evidence="1">
    <location>
        <begin position="97"/>
        <end position="118"/>
    </location>
</feature>
<dbReference type="Proteomes" id="UP001153069">
    <property type="component" value="Unassembled WGS sequence"/>
</dbReference>
<feature type="transmembrane region" description="Helical" evidence="1">
    <location>
        <begin position="186"/>
        <end position="204"/>
    </location>
</feature>
<keyword evidence="1" id="KW-0472">Membrane</keyword>
<comment type="caution">
    <text evidence="2">The sequence shown here is derived from an EMBL/GenBank/DDBJ whole genome shotgun (WGS) entry which is preliminary data.</text>
</comment>
<reference evidence="2" key="1">
    <citation type="submission" date="2020-06" db="EMBL/GenBank/DDBJ databases">
        <authorList>
            <consortium name="Plant Systems Biology data submission"/>
        </authorList>
    </citation>
    <scope>NUCLEOTIDE SEQUENCE</scope>
    <source>
        <strain evidence="2">D6</strain>
    </source>
</reference>
<protein>
    <submittedName>
        <fullName evidence="2">Uncharacterized protein</fullName>
    </submittedName>
</protein>
<organism evidence="2 3">
    <name type="scientific">Seminavis robusta</name>
    <dbReference type="NCBI Taxonomy" id="568900"/>
    <lineage>
        <taxon>Eukaryota</taxon>
        <taxon>Sar</taxon>
        <taxon>Stramenopiles</taxon>
        <taxon>Ochrophyta</taxon>
        <taxon>Bacillariophyta</taxon>
        <taxon>Bacillariophyceae</taxon>
        <taxon>Bacillariophycidae</taxon>
        <taxon>Naviculales</taxon>
        <taxon>Naviculaceae</taxon>
        <taxon>Seminavis</taxon>
    </lineage>
</organism>
<feature type="transmembrane region" description="Helical" evidence="1">
    <location>
        <begin position="138"/>
        <end position="159"/>
    </location>
</feature>
<keyword evidence="1" id="KW-0812">Transmembrane</keyword>
<feature type="transmembrane region" description="Helical" evidence="1">
    <location>
        <begin position="12"/>
        <end position="34"/>
    </location>
</feature>
<evidence type="ECO:0000313" key="2">
    <source>
        <dbReference type="EMBL" id="CAB9527042.1"/>
    </source>
</evidence>
<name>A0A9N8ETT3_9STRA</name>
<proteinExistence type="predicted"/>
<sequence length="287" mass="31765">MESTYRKFEVLGDVCNTLLFVITAVVSYCMLYRFPDESFFDQSWLDNGFCVSSPDSKIWNSHILSFYSDTLMSLALAASYYRMYYNAAVAMEPDLQRALLAGASQGVFFHGLGHFYYGTMDATGWDLTWSNRRITQSIISHAVTIAGLSGIFTGTLALASFPRILLTAIVGTAGLTLLQVPPTMNFVYLQAIIYLTSALHMLSLNTRNKQTPAYPVYPLLQFPILAVGVMECMACQTILAPLGGHLVFDTTISITWLLLPLLTNYYLDPATAHGQDRSKAIAPKKSV</sequence>
<dbReference type="EMBL" id="CAICTM010001930">
    <property type="protein sequence ID" value="CAB9527042.1"/>
    <property type="molecule type" value="Genomic_DNA"/>
</dbReference>
<feature type="transmembrane region" description="Helical" evidence="1">
    <location>
        <begin position="246"/>
        <end position="267"/>
    </location>
</feature>
<keyword evidence="3" id="KW-1185">Reference proteome</keyword>
<evidence type="ECO:0000256" key="1">
    <source>
        <dbReference type="SAM" id="Phobius"/>
    </source>
</evidence>
<dbReference type="OrthoDB" id="10480556at2759"/>
<feature type="transmembrane region" description="Helical" evidence="1">
    <location>
        <begin position="216"/>
        <end position="240"/>
    </location>
</feature>
<feature type="transmembrane region" description="Helical" evidence="1">
    <location>
        <begin position="64"/>
        <end position="85"/>
    </location>
</feature>